<proteinExistence type="predicted"/>
<reference evidence="1" key="1">
    <citation type="submission" date="2018-02" db="EMBL/GenBank/DDBJ databases">
        <title>Rhizophora mucronata_Transcriptome.</title>
        <authorList>
            <person name="Meera S.P."/>
            <person name="Sreeshan A."/>
            <person name="Augustine A."/>
        </authorList>
    </citation>
    <scope>NUCLEOTIDE SEQUENCE</scope>
    <source>
        <tissue evidence="1">Leaf</tissue>
    </source>
</reference>
<dbReference type="EMBL" id="GGEC01077975">
    <property type="protein sequence ID" value="MBX58459.1"/>
    <property type="molecule type" value="Transcribed_RNA"/>
</dbReference>
<organism evidence="1">
    <name type="scientific">Rhizophora mucronata</name>
    <name type="common">Asiatic mangrove</name>
    <dbReference type="NCBI Taxonomy" id="61149"/>
    <lineage>
        <taxon>Eukaryota</taxon>
        <taxon>Viridiplantae</taxon>
        <taxon>Streptophyta</taxon>
        <taxon>Embryophyta</taxon>
        <taxon>Tracheophyta</taxon>
        <taxon>Spermatophyta</taxon>
        <taxon>Magnoliopsida</taxon>
        <taxon>eudicotyledons</taxon>
        <taxon>Gunneridae</taxon>
        <taxon>Pentapetalae</taxon>
        <taxon>rosids</taxon>
        <taxon>fabids</taxon>
        <taxon>Malpighiales</taxon>
        <taxon>Rhizophoraceae</taxon>
        <taxon>Rhizophora</taxon>
    </lineage>
</organism>
<evidence type="ECO:0000313" key="1">
    <source>
        <dbReference type="EMBL" id="MBX58459.1"/>
    </source>
</evidence>
<accession>A0A2P2PV03</accession>
<name>A0A2P2PV03_RHIMU</name>
<protein>
    <submittedName>
        <fullName evidence="1">Uncharacterized protein</fullName>
    </submittedName>
</protein>
<dbReference type="AlphaFoldDB" id="A0A2P2PV03"/>
<sequence>MLSFSLLQKSWFLVAFGSWVRSIGSCHWEYGPLLSVFPEFLFHLLGLKAFYN</sequence>